<feature type="transmembrane region" description="Helical" evidence="5">
    <location>
        <begin position="134"/>
        <end position="151"/>
    </location>
</feature>
<evidence type="ECO:0000256" key="3">
    <source>
        <dbReference type="ARBA" id="ARBA00022989"/>
    </source>
</evidence>
<dbReference type="KEGG" id="oar:OA238_c04160"/>
<dbReference type="STRING" id="391616.OA238_c04160"/>
<dbReference type="InterPro" id="IPR001129">
    <property type="entry name" value="Membr-assoc_MAPEG"/>
</dbReference>
<evidence type="ECO:0000256" key="1">
    <source>
        <dbReference type="ARBA" id="ARBA00004370"/>
    </source>
</evidence>
<dbReference type="PANTHER" id="PTHR35371:SF1">
    <property type="entry name" value="BLR7753 PROTEIN"/>
    <property type="match status" value="1"/>
</dbReference>
<dbReference type="AlphaFoldDB" id="M9REN1"/>
<dbReference type="eggNOG" id="COG3686">
    <property type="taxonomic scope" value="Bacteria"/>
</dbReference>
<evidence type="ECO:0000256" key="2">
    <source>
        <dbReference type="ARBA" id="ARBA00022692"/>
    </source>
</evidence>
<feature type="transmembrane region" description="Helical" evidence="5">
    <location>
        <begin position="81"/>
        <end position="99"/>
    </location>
</feature>
<feature type="transmembrane region" description="Helical" evidence="5">
    <location>
        <begin position="105"/>
        <end position="127"/>
    </location>
</feature>
<proteinExistence type="predicted"/>
<dbReference type="SUPFAM" id="SSF161084">
    <property type="entry name" value="MAPEG domain-like"/>
    <property type="match status" value="1"/>
</dbReference>
<keyword evidence="7" id="KW-1185">Reference proteome</keyword>
<dbReference type="Gene3D" id="1.20.120.550">
    <property type="entry name" value="Membrane associated eicosanoid/glutathione metabolism-like domain"/>
    <property type="match status" value="1"/>
</dbReference>
<comment type="subcellular location">
    <subcellularLocation>
        <location evidence="1">Membrane</location>
    </subcellularLocation>
</comment>
<evidence type="ECO:0000256" key="4">
    <source>
        <dbReference type="ARBA" id="ARBA00023136"/>
    </source>
</evidence>
<accession>M9REN1</accession>
<evidence type="ECO:0000313" key="7">
    <source>
        <dbReference type="Proteomes" id="UP000004688"/>
    </source>
</evidence>
<name>M9REN1_9RHOB</name>
<dbReference type="Pfam" id="PF01124">
    <property type="entry name" value="MAPEG"/>
    <property type="match status" value="1"/>
</dbReference>
<evidence type="ECO:0000313" key="6">
    <source>
        <dbReference type="EMBL" id="AGI70662.1"/>
    </source>
</evidence>
<gene>
    <name evidence="6" type="ORF">OA238_c04160</name>
</gene>
<organism evidence="6 7">
    <name type="scientific">Octadecabacter arcticus 238</name>
    <dbReference type="NCBI Taxonomy" id="391616"/>
    <lineage>
        <taxon>Bacteria</taxon>
        <taxon>Pseudomonadati</taxon>
        <taxon>Pseudomonadota</taxon>
        <taxon>Alphaproteobacteria</taxon>
        <taxon>Rhodobacterales</taxon>
        <taxon>Roseobacteraceae</taxon>
        <taxon>Octadecabacter</taxon>
    </lineage>
</organism>
<dbReference type="GO" id="GO:0016020">
    <property type="term" value="C:membrane"/>
    <property type="evidence" value="ECO:0007669"/>
    <property type="project" value="UniProtKB-SubCell"/>
</dbReference>
<keyword evidence="2 5" id="KW-0812">Transmembrane</keyword>
<reference evidence="6 7" key="1">
    <citation type="journal article" date="2013" name="PLoS ONE">
        <title>Poles Apart: Arctic and Antarctic Octadecabacter strains Share High Genome Plasticity and a New Type of Xanthorhodopsin.</title>
        <authorList>
            <person name="Vollmers J."/>
            <person name="Voget S."/>
            <person name="Dietrich S."/>
            <person name="Gollnow K."/>
            <person name="Smits M."/>
            <person name="Meyer K."/>
            <person name="Brinkhoff T."/>
            <person name="Simon M."/>
            <person name="Daniel R."/>
        </authorList>
    </citation>
    <scope>NUCLEOTIDE SEQUENCE [LARGE SCALE GENOMIC DNA]</scope>
    <source>
        <strain evidence="6 7">238</strain>
    </source>
</reference>
<dbReference type="Proteomes" id="UP000004688">
    <property type="component" value="Chromosome"/>
</dbReference>
<keyword evidence="4 5" id="KW-0472">Membrane</keyword>
<dbReference type="HOGENOM" id="CLU_110778_1_0_5"/>
<keyword evidence="3 5" id="KW-1133">Transmembrane helix</keyword>
<dbReference type="EMBL" id="CP003742">
    <property type="protein sequence ID" value="AGI70662.1"/>
    <property type="molecule type" value="Genomic_DNA"/>
</dbReference>
<dbReference type="InterPro" id="IPR023352">
    <property type="entry name" value="MAPEG-like_dom_sf"/>
</dbReference>
<dbReference type="PANTHER" id="PTHR35371">
    <property type="entry name" value="INNER MEMBRANE PROTEIN"/>
    <property type="match status" value="1"/>
</dbReference>
<evidence type="ECO:0000256" key="5">
    <source>
        <dbReference type="SAM" id="Phobius"/>
    </source>
</evidence>
<protein>
    <submittedName>
        <fullName evidence="6">Putative membrane protein associated with2-oxoglutarate dehydrogenase complex</fullName>
    </submittedName>
</protein>
<sequence length="152" mass="16512">MVVYLAASQSHWDPEVTPELTTLALAALLQAVQFALMAVPANVELGTGKTASPRDPDRMGGKTILEQLSTKTGRLARAMNNHFEALILFTIAVLVVQLSGQNTKFTAVCATTYLVARIAYVPAYYFGLSPWRSAIWFVGFLATFAMIVSTLI</sequence>